<dbReference type="AlphaFoldDB" id="A0A8S3R1A3"/>
<organism evidence="2 3">
    <name type="scientific">Mytilus edulis</name>
    <name type="common">Blue mussel</name>
    <dbReference type="NCBI Taxonomy" id="6550"/>
    <lineage>
        <taxon>Eukaryota</taxon>
        <taxon>Metazoa</taxon>
        <taxon>Spiralia</taxon>
        <taxon>Lophotrochozoa</taxon>
        <taxon>Mollusca</taxon>
        <taxon>Bivalvia</taxon>
        <taxon>Autobranchia</taxon>
        <taxon>Pteriomorphia</taxon>
        <taxon>Mytilida</taxon>
        <taxon>Mytiloidea</taxon>
        <taxon>Mytilidae</taxon>
        <taxon>Mytilinae</taxon>
        <taxon>Mytilus</taxon>
    </lineage>
</organism>
<dbReference type="Proteomes" id="UP000683360">
    <property type="component" value="Unassembled WGS sequence"/>
</dbReference>
<keyword evidence="1" id="KW-0472">Membrane</keyword>
<sequence>MQYLKKLYMAVDFPSFIRMVKANKYPFENISLRLFFGTVSFMSKRITSELWYRGTTKRFWKIGYRLFHGKFLYFMGGPKSIAYITGNLYERGMGDPQDAGINFAVPSLKILSYLIAIYIYIPKCDLIAMDLDIPKGSRYIGSNVLQAFFILRNQHNYEFMLCADGFEDGINSRKEKHYEKTK</sequence>
<evidence type="ECO:0000256" key="1">
    <source>
        <dbReference type="SAM" id="Phobius"/>
    </source>
</evidence>
<proteinExistence type="predicted"/>
<comment type="caution">
    <text evidence="2">The sequence shown here is derived from an EMBL/GenBank/DDBJ whole genome shotgun (WGS) entry which is preliminary data.</text>
</comment>
<keyword evidence="1" id="KW-0812">Transmembrane</keyword>
<feature type="transmembrane region" description="Helical" evidence="1">
    <location>
        <begin position="101"/>
        <end position="121"/>
    </location>
</feature>
<keyword evidence="1" id="KW-1133">Transmembrane helix</keyword>
<dbReference type="EMBL" id="CAJPWZ010000870">
    <property type="protein sequence ID" value="CAG2201884.1"/>
    <property type="molecule type" value="Genomic_DNA"/>
</dbReference>
<accession>A0A8S3R1A3</accession>
<name>A0A8S3R1A3_MYTED</name>
<dbReference type="OrthoDB" id="6117194at2759"/>
<gene>
    <name evidence="2" type="ORF">MEDL_16479</name>
</gene>
<feature type="transmembrane region" description="Helical" evidence="1">
    <location>
        <begin position="71"/>
        <end position="89"/>
    </location>
</feature>
<reference evidence="2" key="1">
    <citation type="submission" date="2021-03" db="EMBL/GenBank/DDBJ databases">
        <authorList>
            <person name="Bekaert M."/>
        </authorList>
    </citation>
    <scope>NUCLEOTIDE SEQUENCE</scope>
</reference>
<protein>
    <submittedName>
        <fullName evidence="2">Uncharacterized protein</fullName>
    </submittedName>
</protein>
<evidence type="ECO:0000313" key="2">
    <source>
        <dbReference type="EMBL" id="CAG2201884.1"/>
    </source>
</evidence>
<keyword evidence="3" id="KW-1185">Reference proteome</keyword>
<evidence type="ECO:0000313" key="3">
    <source>
        <dbReference type="Proteomes" id="UP000683360"/>
    </source>
</evidence>